<dbReference type="Proteomes" id="UP000467840">
    <property type="component" value="Chromosome 15"/>
</dbReference>
<keyword evidence="2" id="KW-1185">Reference proteome</keyword>
<evidence type="ECO:0000313" key="1">
    <source>
        <dbReference type="EMBL" id="KAF2314817.1"/>
    </source>
</evidence>
<comment type="caution">
    <text evidence="1">The sequence shown here is derived from an EMBL/GenBank/DDBJ whole genome shotgun (WGS) entry which is preliminary data.</text>
</comment>
<accession>A0A6A6MP94</accession>
<name>A0A6A6MP94_HEVBR</name>
<reference evidence="1 2" key="1">
    <citation type="journal article" date="2020" name="Mol. Plant">
        <title>The Chromosome-Based Rubber Tree Genome Provides New Insights into Spurge Genome Evolution and Rubber Biosynthesis.</title>
        <authorList>
            <person name="Liu J."/>
            <person name="Shi C."/>
            <person name="Shi C.C."/>
            <person name="Li W."/>
            <person name="Zhang Q.J."/>
            <person name="Zhang Y."/>
            <person name="Li K."/>
            <person name="Lu H.F."/>
            <person name="Shi C."/>
            <person name="Zhu S.T."/>
            <person name="Xiao Z.Y."/>
            <person name="Nan H."/>
            <person name="Yue Y."/>
            <person name="Zhu X.G."/>
            <person name="Wu Y."/>
            <person name="Hong X.N."/>
            <person name="Fan G.Y."/>
            <person name="Tong Y."/>
            <person name="Zhang D."/>
            <person name="Mao C.L."/>
            <person name="Liu Y.L."/>
            <person name="Hao S.J."/>
            <person name="Liu W.Q."/>
            <person name="Lv M.Q."/>
            <person name="Zhang H.B."/>
            <person name="Liu Y."/>
            <person name="Hu-Tang G.R."/>
            <person name="Wang J.P."/>
            <person name="Wang J.H."/>
            <person name="Sun Y.H."/>
            <person name="Ni S.B."/>
            <person name="Chen W.B."/>
            <person name="Zhang X.C."/>
            <person name="Jiao Y.N."/>
            <person name="Eichler E.E."/>
            <person name="Li G.H."/>
            <person name="Liu X."/>
            <person name="Gao L.Z."/>
        </authorList>
    </citation>
    <scope>NUCLEOTIDE SEQUENCE [LARGE SCALE GENOMIC DNA]</scope>
    <source>
        <strain evidence="2">cv. GT1</strain>
        <tissue evidence="1">Leaf</tissue>
    </source>
</reference>
<proteinExistence type="predicted"/>
<dbReference type="AlphaFoldDB" id="A0A6A6MP94"/>
<dbReference type="EMBL" id="JAAGAX010000005">
    <property type="protein sequence ID" value="KAF2314817.1"/>
    <property type="molecule type" value="Genomic_DNA"/>
</dbReference>
<gene>
    <name evidence="1" type="ORF">GH714_036759</name>
</gene>
<protein>
    <submittedName>
        <fullName evidence="1">Uncharacterized protein</fullName>
    </submittedName>
</protein>
<organism evidence="1 2">
    <name type="scientific">Hevea brasiliensis</name>
    <name type="common">Para rubber tree</name>
    <name type="synonym">Siphonia brasiliensis</name>
    <dbReference type="NCBI Taxonomy" id="3981"/>
    <lineage>
        <taxon>Eukaryota</taxon>
        <taxon>Viridiplantae</taxon>
        <taxon>Streptophyta</taxon>
        <taxon>Embryophyta</taxon>
        <taxon>Tracheophyta</taxon>
        <taxon>Spermatophyta</taxon>
        <taxon>Magnoliopsida</taxon>
        <taxon>eudicotyledons</taxon>
        <taxon>Gunneridae</taxon>
        <taxon>Pentapetalae</taxon>
        <taxon>rosids</taxon>
        <taxon>fabids</taxon>
        <taxon>Malpighiales</taxon>
        <taxon>Euphorbiaceae</taxon>
        <taxon>Crotonoideae</taxon>
        <taxon>Micrandreae</taxon>
        <taxon>Hevea</taxon>
    </lineage>
</organism>
<dbReference type="PANTHER" id="PTHR35512">
    <property type="entry name" value="OS11G0550900 PROTEIN"/>
    <property type="match status" value="1"/>
</dbReference>
<evidence type="ECO:0000313" key="2">
    <source>
        <dbReference type="Proteomes" id="UP000467840"/>
    </source>
</evidence>
<dbReference type="PANTHER" id="PTHR35512:SF1">
    <property type="entry name" value="OS11G0550900 PROTEIN"/>
    <property type="match status" value="1"/>
</dbReference>
<sequence>MPMDASRAMPIDEEIPQNRILYYFQQGNPFSVGAKCPRFIQGSINNSENGWEIRCRAIGYVQLTRGQFENVMQQSQARQTMFIEICSSFCFRSTRNFRTQSILNPDPLTRRLVDNIDPSSGSNAFLFEDLASSIPVNLDTENTLKAVVSKPYIEQTNGGSIATTTISKGSGSKASDSCILHSEATAYARLAESSSAKLGS</sequence>